<gene>
    <name evidence="1" type="ORF">AB0763_16125</name>
</gene>
<accession>A0AB39HEV1</accession>
<dbReference type="AlphaFoldDB" id="A0AB39HEV1"/>
<proteinExistence type="predicted"/>
<name>A0AB39HEV1_9VIBR</name>
<dbReference type="EMBL" id="CP162602">
    <property type="protein sequence ID" value="XDK26569.1"/>
    <property type="molecule type" value="Genomic_DNA"/>
</dbReference>
<protein>
    <submittedName>
        <fullName evidence="1">Uncharacterized protein</fullName>
    </submittedName>
</protein>
<dbReference type="RefSeq" id="WP_306099473.1">
    <property type="nucleotide sequence ID" value="NZ_CP162602.1"/>
</dbReference>
<evidence type="ECO:0000313" key="1">
    <source>
        <dbReference type="EMBL" id="XDK26569.1"/>
    </source>
</evidence>
<geneLocation type="plasmid" evidence="1">
    <name>p-HB236076</name>
</geneLocation>
<keyword evidence="1" id="KW-0614">Plasmid</keyword>
<organism evidence="1">
    <name type="scientific">Vibrio sp. HB236076</name>
    <dbReference type="NCBI Taxonomy" id="3232307"/>
    <lineage>
        <taxon>Bacteria</taxon>
        <taxon>Pseudomonadati</taxon>
        <taxon>Pseudomonadota</taxon>
        <taxon>Gammaproteobacteria</taxon>
        <taxon>Vibrionales</taxon>
        <taxon>Vibrionaceae</taxon>
        <taxon>Vibrio</taxon>
    </lineage>
</organism>
<reference evidence="1" key="1">
    <citation type="submission" date="2024-07" db="EMBL/GenBank/DDBJ databases">
        <title>Genome Analysis of a Potential Novel Vibrio Species Secreting pH- and Thermo-stable Alginate Lyase and its Application in Producing Alginate Oligosaccharides.</title>
        <authorList>
            <person name="Huang H."/>
            <person name="Bao K."/>
        </authorList>
    </citation>
    <scope>NUCLEOTIDE SEQUENCE</scope>
    <source>
        <strain evidence="1">HB236076</strain>
        <plasmid evidence="1">p-HB236076</plasmid>
    </source>
</reference>
<dbReference type="KEGG" id="vih:AB0763_16125"/>
<sequence length="60" mass="7233">MGIREKVAALEQQIYVAYSEGDYQMVNHLEQQIERLQGWQHDHSDDLPHHFVDPWQDDER</sequence>